<evidence type="ECO:0000256" key="2">
    <source>
        <dbReference type="ARBA" id="ARBA00022741"/>
    </source>
</evidence>
<accession>A0A8H7AIV0</accession>
<dbReference type="SUPFAM" id="SSF52540">
    <property type="entry name" value="P-loop containing nucleoside triphosphate hydrolases"/>
    <property type="match status" value="2"/>
</dbReference>
<comment type="caution">
    <text evidence="9">The sequence shown here is derived from an EMBL/GenBank/DDBJ whole genome shotgun (WGS) entry which is preliminary data.</text>
</comment>
<dbReference type="PROSITE" id="PS51192">
    <property type="entry name" value="HELICASE_ATP_BIND_1"/>
    <property type="match status" value="1"/>
</dbReference>
<dbReference type="Gene3D" id="3.40.50.10810">
    <property type="entry name" value="Tandem AAA-ATPase domain"/>
    <property type="match status" value="1"/>
</dbReference>
<evidence type="ECO:0000259" key="7">
    <source>
        <dbReference type="PROSITE" id="PS51192"/>
    </source>
</evidence>
<evidence type="ECO:0000313" key="9">
    <source>
        <dbReference type="EMBL" id="KAF7508204.1"/>
    </source>
</evidence>
<dbReference type="InterPro" id="IPR017907">
    <property type="entry name" value="Znf_RING_CS"/>
</dbReference>
<name>A0A8H7AIV0_9EURO</name>
<dbReference type="InterPro" id="IPR027417">
    <property type="entry name" value="P-loop_NTPase"/>
</dbReference>
<sequence>MEPHSWSLEMTANDIGKKRNVCLDEDHTERCCKRVCAEPFSNPIPPWEAKTGNMHAYSQFTETASNLTNNLDFHSPAPFRTEPYFYDTAYLLPNGGEVPGTSHSAADFELTSLANMTFMYPDTTGIAAQTLGPGPNTAALIDMSQHNDDEDPLTPLNRQGYQIQQLNDLESSWGTEFYDLNTSFWVKSTASFGNQLDLSPIQYLPPIQSQAVGMTCFPTNAENSTLVAGIETGLSTERPYMNNEVNFLESELTMNVEIQSKLQSPVTSESSMLASNSVPDVCDEVPDPDSVMELSAAPKYDACFGVVLATATSPFKSSSGTQQVPVSIAACADMLKLSFQDSKKYAGLITCPALSMLSKDWCIQLSATLMAPNDKLDQVSKKAEVHNSCVSRKLPVRIMVYGLTSERVAVGNLLSGAGLYLQHPSASEYDGHVKYINPHYLLRPGSHMPNLEQLSVSSDSGSPKSSESLDEVNKCRFLRVFDLANEVGSSLTAEPSCRLRSTLKEHQLTALAMMIEKEEGILKLSKFPSLWELSSCPDATMKYRHRITGTHEISPRPVYGGILADEMGLGKTLSVLALICWSLDSLASELIASNDEESRGTLIVAPKSTINGWQEEIKKHIHLGQLRAVTYHGCERKGLSKKLKNFDVVLTTYETMRSEWTAKGALYLERWHRIVLDEAHHIRTRSSQAFQAACAIDAQHHWCLTGTPIHNSLDDYGALLSFVGVQPFADKAAFDFWITKPIKQNRPHGLRRLEDLVRATCLRRKKLLSKGLLELPQRSEKVEWIMLSPEDRELYEFFKMKTAKIASQLSRRHPGAPKVDHRKDTNILTLIGFLRRICDHGEHLLPTSALEAWKSRDNGSVDWQMMGVGRARCDKCGGFLDEIEAPASIDFELQCQHSICPGCAIRSQERGADDGPACPKCIKQIVSEGDSTVSQVPGTFIRPSAKVNVLMRNLRQEQFSETEGDQNLPRKSLVFSFWTKMLDIVQLHLELNGFIFRRIDGQSSLQERRKAICQFNDDPKCTVMLASICSAGEGVDLTAANHVHLLEPQWNPMTEAQAVDRVHRIGQTREVLTTRYITRDSIETYVQWIQQDKIRLINQSLDSANISQVEIDEQRWKKLQLNVDCMQNVEI</sequence>
<evidence type="ECO:0000256" key="3">
    <source>
        <dbReference type="ARBA" id="ARBA00022771"/>
    </source>
</evidence>
<evidence type="ECO:0000256" key="5">
    <source>
        <dbReference type="ARBA" id="ARBA00022833"/>
    </source>
</evidence>
<dbReference type="CDD" id="cd18793">
    <property type="entry name" value="SF2_C_SNF"/>
    <property type="match status" value="1"/>
</dbReference>
<dbReference type="InterPro" id="IPR014001">
    <property type="entry name" value="Helicase_ATP-bd"/>
</dbReference>
<keyword evidence="5" id="KW-0862">Zinc</keyword>
<evidence type="ECO:0000256" key="4">
    <source>
        <dbReference type="ARBA" id="ARBA00022801"/>
    </source>
</evidence>
<dbReference type="GO" id="GO:0008270">
    <property type="term" value="F:zinc ion binding"/>
    <property type="evidence" value="ECO:0007669"/>
    <property type="project" value="UniProtKB-KW"/>
</dbReference>
<feature type="domain" description="Helicase ATP-binding" evidence="7">
    <location>
        <begin position="552"/>
        <end position="726"/>
    </location>
</feature>
<dbReference type="InterPro" id="IPR038718">
    <property type="entry name" value="SNF2-like_sf"/>
</dbReference>
<keyword evidence="2" id="KW-0547">Nucleotide-binding</keyword>
<dbReference type="CDD" id="cd18008">
    <property type="entry name" value="DEXDc_SHPRH-like"/>
    <property type="match status" value="1"/>
</dbReference>
<dbReference type="GO" id="GO:0006281">
    <property type="term" value="P:DNA repair"/>
    <property type="evidence" value="ECO:0007669"/>
    <property type="project" value="TreeGrafter"/>
</dbReference>
<dbReference type="Pfam" id="PF00176">
    <property type="entry name" value="SNF2-rel_dom"/>
    <property type="match status" value="1"/>
</dbReference>
<dbReference type="PANTHER" id="PTHR45626">
    <property type="entry name" value="TRANSCRIPTION TERMINATION FACTOR 2-RELATED"/>
    <property type="match status" value="1"/>
</dbReference>
<dbReference type="Gene3D" id="3.40.50.300">
    <property type="entry name" value="P-loop containing nucleotide triphosphate hydrolases"/>
    <property type="match status" value="1"/>
</dbReference>
<dbReference type="InterPro" id="IPR001650">
    <property type="entry name" value="Helicase_C-like"/>
</dbReference>
<dbReference type="EMBL" id="JAACFV010000057">
    <property type="protein sequence ID" value="KAF7508204.1"/>
    <property type="molecule type" value="Genomic_DNA"/>
</dbReference>
<evidence type="ECO:0000256" key="1">
    <source>
        <dbReference type="ARBA" id="ARBA00022723"/>
    </source>
</evidence>
<organism evidence="9 10">
    <name type="scientific">Endocarpon pusillum</name>
    <dbReference type="NCBI Taxonomy" id="364733"/>
    <lineage>
        <taxon>Eukaryota</taxon>
        <taxon>Fungi</taxon>
        <taxon>Dikarya</taxon>
        <taxon>Ascomycota</taxon>
        <taxon>Pezizomycotina</taxon>
        <taxon>Eurotiomycetes</taxon>
        <taxon>Chaetothyriomycetidae</taxon>
        <taxon>Verrucariales</taxon>
        <taxon>Verrucariaceae</taxon>
        <taxon>Endocarpon</taxon>
    </lineage>
</organism>
<dbReference type="GO" id="GO:0005524">
    <property type="term" value="F:ATP binding"/>
    <property type="evidence" value="ECO:0007669"/>
    <property type="project" value="UniProtKB-KW"/>
</dbReference>
<dbReference type="Pfam" id="PF00271">
    <property type="entry name" value="Helicase_C"/>
    <property type="match status" value="1"/>
</dbReference>
<gene>
    <name evidence="9" type="ORF">GJ744_009501</name>
</gene>
<protein>
    <submittedName>
        <fullName evidence="9">Uncharacterized protein</fullName>
    </submittedName>
</protein>
<dbReference type="PROSITE" id="PS51194">
    <property type="entry name" value="HELICASE_CTER"/>
    <property type="match status" value="1"/>
</dbReference>
<evidence type="ECO:0000259" key="8">
    <source>
        <dbReference type="PROSITE" id="PS51194"/>
    </source>
</evidence>
<keyword evidence="10" id="KW-1185">Reference proteome</keyword>
<dbReference type="InterPro" id="IPR000330">
    <property type="entry name" value="SNF2_N"/>
</dbReference>
<dbReference type="Proteomes" id="UP000606974">
    <property type="component" value="Unassembled WGS sequence"/>
</dbReference>
<evidence type="ECO:0000256" key="6">
    <source>
        <dbReference type="ARBA" id="ARBA00022840"/>
    </source>
</evidence>
<dbReference type="PANTHER" id="PTHR45626:SF52">
    <property type="entry name" value="SINGLE-STRANDED DNA-DEPENDENT ATPASE (EUROFUNG)"/>
    <property type="match status" value="1"/>
</dbReference>
<dbReference type="PROSITE" id="PS00518">
    <property type="entry name" value="ZF_RING_1"/>
    <property type="match status" value="1"/>
</dbReference>
<dbReference type="InterPro" id="IPR050628">
    <property type="entry name" value="SNF2_RAD54_helicase_TF"/>
</dbReference>
<keyword evidence="3" id="KW-0863">Zinc-finger</keyword>
<reference evidence="9" key="1">
    <citation type="submission" date="2020-02" db="EMBL/GenBank/DDBJ databases">
        <authorList>
            <person name="Palmer J.M."/>
        </authorList>
    </citation>
    <scope>NUCLEOTIDE SEQUENCE</scope>
    <source>
        <strain evidence="9">EPUS1.4</strain>
        <tissue evidence="9">Thallus</tissue>
    </source>
</reference>
<dbReference type="GO" id="GO:0016787">
    <property type="term" value="F:hydrolase activity"/>
    <property type="evidence" value="ECO:0007669"/>
    <property type="project" value="UniProtKB-KW"/>
</dbReference>
<evidence type="ECO:0000313" key="10">
    <source>
        <dbReference type="Proteomes" id="UP000606974"/>
    </source>
</evidence>
<dbReference type="GO" id="GO:0005634">
    <property type="term" value="C:nucleus"/>
    <property type="evidence" value="ECO:0007669"/>
    <property type="project" value="TreeGrafter"/>
</dbReference>
<keyword evidence="4" id="KW-0378">Hydrolase</keyword>
<keyword evidence="1" id="KW-0479">Metal-binding</keyword>
<dbReference type="OrthoDB" id="448448at2759"/>
<dbReference type="SMART" id="SM00487">
    <property type="entry name" value="DEXDc"/>
    <property type="match status" value="1"/>
</dbReference>
<keyword evidence="6" id="KW-0067">ATP-binding</keyword>
<dbReference type="AlphaFoldDB" id="A0A8H7AIV0"/>
<dbReference type="GO" id="GO:0008094">
    <property type="term" value="F:ATP-dependent activity, acting on DNA"/>
    <property type="evidence" value="ECO:0007669"/>
    <property type="project" value="TreeGrafter"/>
</dbReference>
<dbReference type="SMART" id="SM00490">
    <property type="entry name" value="HELICc"/>
    <property type="match status" value="1"/>
</dbReference>
<proteinExistence type="predicted"/>
<feature type="domain" description="Helicase C-terminal" evidence="8">
    <location>
        <begin position="946"/>
        <end position="1112"/>
    </location>
</feature>
<dbReference type="InterPro" id="IPR049730">
    <property type="entry name" value="SNF2/RAD54-like_C"/>
</dbReference>